<dbReference type="Proteomes" id="UP000580250">
    <property type="component" value="Unassembled WGS sequence"/>
</dbReference>
<evidence type="ECO:0000313" key="3">
    <source>
        <dbReference type="Proteomes" id="UP000580250"/>
    </source>
</evidence>
<name>A0A6V7UQ31_MELEN</name>
<feature type="signal peptide" evidence="1">
    <location>
        <begin position="1"/>
        <end position="23"/>
    </location>
</feature>
<comment type="caution">
    <text evidence="2">The sequence shown here is derived from an EMBL/GenBank/DDBJ whole genome shotgun (WGS) entry which is preliminary data.</text>
</comment>
<keyword evidence="1" id="KW-0732">Signal</keyword>
<sequence>MRIFLLFYLFLFFEIKMFELTNGMEHQRNWQIEEGSSSKGKQKLKGSPLYVLDNGIWSVNRDEEIPARNEEITALPNEQEYVVDEIVLAALHVPTKGYYRWHIGKVIEVLNNGNYIVEIESIHKKTKMEFNSENMKKTFQIGEFVRAEKTNKNEALELAEIIGVEFKDFELTIKRNPNYGLNVLRHRDELIRIKIASFRIGEKVEVWNYEKLWVKGVVRGIVEGKEIIGRKTENNYLVEVDGQSRPLKVHPVDIRKFFQVGEVVSVKLDDQKFVQATVVNGINKHEKYSMSVKIDDGDYEIIESYSVDMEHIF</sequence>
<accession>A0A6V7UQ31</accession>
<reference evidence="2 3" key="1">
    <citation type="submission" date="2020-08" db="EMBL/GenBank/DDBJ databases">
        <authorList>
            <person name="Koutsovoulos G."/>
            <person name="Danchin GJ E."/>
        </authorList>
    </citation>
    <scope>NUCLEOTIDE SEQUENCE [LARGE SCALE GENOMIC DNA]</scope>
</reference>
<dbReference type="EMBL" id="CAJEWN010000087">
    <property type="protein sequence ID" value="CAD2161681.1"/>
    <property type="molecule type" value="Genomic_DNA"/>
</dbReference>
<organism evidence="2 3">
    <name type="scientific">Meloidogyne enterolobii</name>
    <name type="common">Root-knot nematode worm</name>
    <name type="synonym">Meloidogyne mayaguensis</name>
    <dbReference type="NCBI Taxonomy" id="390850"/>
    <lineage>
        <taxon>Eukaryota</taxon>
        <taxon>Metazoa</taxon>
        <taxon>Ecdysozoa</taxon>
        <taxon>Nematoda</taxon>
        <taxon>Chromadorea</taxon>
        <taxon>Rhabditida</taxon>
        <taxon>Tylenchina</taxon>
        <taxon>Tylenchomorpha</taxon>
        <taxon>Tylenchoidea</taxon>
        <taxon>Meloidogynidae</taxon>
        <taxon>Meloidogyninae</taxon>
        <taxon>Meloidogyne</taxon>
    </lineage>
</organism>
<evidence type="ECO:0000313" key="2">
    <source>
        <dbReference type="EMBL" id="CAD2161681.1"/>
    </source>
</evidence>
<evidence type="ECO:0000256" key="1">
    <source>
        <dbReference type="SAM" id="SignalP"/>
    </source>
</evidence>
<gene>
    <name evidence="2" type="ORF">MENT_LOCUS14987</name>
</gene>
<proteinExistence type="predicted"/>
<protein>
    <submittedName>
        <fullName evidence="2">Uncharacterized protein</fullName>
    </submittedName>
</protein>
<feature type="chain" id="PRO_5028032885" evidence="1">
    <location>
        <begin position="24"/>
        <end position="313"/>
    </location>
</feature>
<dbReference type="AlphaFoldDB" id="A0A6V7UQ31"/>